<name>A0A9X5N3D7_BACTU</name>
<evidence type="ECO:0000256" key="1">
    <source>
        <dbReference type="SAM" id="Phobius"/>
    </source>
</evidence>
<accession>A0A9X5N3D7</accession>
<feature type="transmembrane region" description="Helical" evidence="1">
    <location>
        <begin position="12"/>
        <end position="36"/>
    </location>
</feature>
<dbReference type="RefSeq" id="WP_065845786.1">
    <property type="nucleotide sequence ID" value="NZ_LXLI01000035.1"/>
</dbReference>
<evidence type="ECO:0000313" key="3">
    <source>
        <dbReference type="Proteomes" id="UP000175994"/>
    </source>
</evidence>
<protein>
    <submittedName>
        <fullName evidence="2">Uncharacterized protein</fullName>
    </submittedName>
</protein>
<sequence length="136" mass="16098">MKQANLIITLTFIQLFTLVTTLFICSTNVPFFPWFIKKGFGWIGIFITAPVLLIIGTIMTYYDKKKTHSIKRMRQSIPFITVIFFMYVSFFSLTDRIVITTFIVNLLLVIITIMFLSQDISKLHRNRKYKLKRIRM</sequence>
<keyword evidence="1" id="KW-0472">Membrane</keyword>
<dbReference type="AlphaFoldDB" id="A0A9X5N3D7"/>
<reference evidence="2 3" key="1">
    <citation type="submission" date="2016-04" db="EMBL/GenBank/DDBJ databases">
        <title>Bacillus thuringiensis and Bacillus weihenstephanensis as novel biocontrol agents of wilt causing Verticillium species.</title>
        <authorList>
            <person name="Hollensteiner J."/>
            <person name="Wemheuer F."/>
            <person name="Harting R."/>
            <person name="Kolarzyk A."/>
            <person name="Diaz-Valerio S."/>
            <person name="Poehlein A."/>
            <person name="Brzuszkiewicz E."/>
            <person name="Nesemann K."/>
            <person name="Braus-Stromeyer S."/>
            <person name="Braus G."/>
            <person name="Daniel R."/>
            <person name="Liesegang H."/>
        </authorList>
    </citation>
    <scope>NUCLEOTIDE SEQUENCE [LARGE SCALE GENOMIC DNA]</scope>
    <source>
        <strain evidence="2 3">GOE4</strain>
    </source>
</reference>
<feature type="transmembrane region" description="Helical" evidence="1">
    <location>
        <begin position="97"/>
        <end position="117"/>
    </location>
</feature>
<evidence type="ECO:0000313" key="2">
    <source>
        <dbReference type="EMBL" id="OFC89143.1"/>
    </source>
</evidence>
<dbReference type="EMBL" id="LXLI01000035">
    <property type="protein sequence ID" value="OFC89143.1"/>
    <property type="molecule type" value="Genomic_DNA"/>
</dbReference>
<keyword evidence="1" id="KW-1133">Transmembrane helix</keyword>
<feature type="transmembrane region" description="Helical" evidence="1">
    <location>
        <begin position="42"/>
        <end position="62"/>
    </location>
</feature>
<dbReference type="Proteomes" id="UP000175994">
    <property type="component" value="Unassembled WGS sequence"/>
</dbReference>
<organism evidence="2 3">
    <name type="scientific">Bacillus thuringiensis</name>
    <dbReference type="NCBI Taxonomy" id="1428"/>
    <lineage>
        <taxon>Bacteria</taxon>
        <taxon>Bacillati</taxon>
        <taxon>Bacillota</taxon>
        <taxon>Bacilli</taxon>
        <taxon>Bacillales</taxon>
        <taxon>Bacillaceae</taxon>
        <taxon>Bacillus</taxon>
        <taxon>Bacillus cereus group</taxon>
    </lineage>
</organism>
<feature type="transmembrane region" description="Helical" evidence="1">
    <location>
        <begin position="74"/>
        <end position="91"/>
    </location>
</feature>
<proteinExistence type="predicted"/>
<gene>
    <name evidence="2" type="ORF">BTGOE4_56770</name>
</gene>
<keyword evidence="1" id="KW-0812">Transmembrane</keyword>
<comment type="caution">
    <text evidence="2">The sequence shown here is derived from an EMBL/GenBank/DDBJ whole genome shotgun (WGS) entry which is preliminary data.</text>
</comment>